<evidence type="ECO:0008006" key="4">
    <source>
        <dbReference type="Google" id="ProtNLM"/>
    </source>
</evidence>
<evidence type="ECO:0000313" key="2">
    <source>
        <dbReference type="EMBL" id="MFC5296422.1"/>
    </source>
</evidence>
<dbReference type="Proteomes" id="UP001595937">
    <property type="component" value="Unassembled WGS sequence"/>
</dbReference>
<keyword evidence="1" id="KW-1133">Transmembrane helix</keyword>
<name>A0ABW0FB19_9MICO</name>
<protein>
    <recommendedName>
        <fullName evidence="4">DUF4190 domain-containing protein</fullName>
    </recommendedName>
</protein>
<dbReference type="EMBL" id="JBHSLN010000011">
    <property type="protein sequence ID" value="MFC5296422.1"/>
    <property type="molecule type" value="Genomic_DNA"/>
</dbReference>
<keyword evidence="3" id="KW-1185">Reference proteome</keyword>
<feature type="transmembrane region" description="Helical" evidence="1">
    <location>
        <begin position="63"/>
        <end position="96"/>
    </location>
</feature>
<keyword evidence="1" id="KW-0812">Transmembrane</keyword>
<gene>
    <name evidence="2" type="ORF">ACFPK8_02775</name>
</gene>
<reference evidence="3" key="1">
    <citation type="journal article" date="2019" name="Int. J. Syst. Evol. Microbiol.">
        <title>The Global Catalogue of Microorganisms (GCM) 10K type strain sequencing project: providing services to taxonomists for standard genome sequencing and annotation.</title>
        <authorList>
            <consortium name="The Broad Institute Genomics Platform"/>
            <consortium name="The Broad Institute Genome Sequencing Center for Infectious Disease"/>
            <person name="Wu L."/>
            <person name="Ma J."/>
        </authorList>
    </citation>
    <scope>NUCLEOTIDE SEQUENCE [LARGE SCALE GENOMIC DNA]</scope>
    <source>
        <strain evidence="3">CGMCC 1.16455</strain>
    </source>
</reference>
<accession>A0ABW0FB19</accession>
<organism evidence="2 3">
    <name type="scientific">Brachybacterium tyrofermentans</name>
    <dbReference type="NCBI Taxonomy" id="47848"/>
    <lineage>
        <taxon>Bacteria</taxon>
        <taxon>Bacillati</taxon>
        <taxon>Actinomycetota</taxon>
        <taxon>Actinomycetes</taxon>
        <taxon>Micrococcales</taxon>
        <taxon>Dermabacteraceae</taxon>
        <taxon>Brachybacterium</taxon>
    </lineage>
</organism>
<sequence>MSYPPQEYSPDRGSIQTSAIWLIVVGFLCGGTIPAIFGIIALVQLNADPRQAQQMNKVGWIIFWVLLGVGLLIALAYVVFMVLAFGLAFLPVILALPGSW</sequence>
<evidence type="ECO:0000256" key="1">
    <source>
        <dbReference type="SAM" id="Phobius"/>
    </source>
</evidence>
<feature type="transmembrane region" description="Helical" evidence="1">
    <location>
        <begin position="20"/>
        <end position="43"/>
    </location>
</feature>
<dbReference type="GeneID" id="303296844"/>
<proteinExistence type="predicted"/>
<evidence type="ECO:0000313" key="3">
    <source>
        <dbReference type="Proteomes" id="UP001595937"/>
    </source>
</evidence>
<dbReference type="RefSeq" id="WP_343923322.1">
    <property type="nucleotide sequence ID" value="NZ_BAAAIR010000032.1"/>
</dbReference>
<keyword evidence="1" id="KW-0472">Membrane</keyword>
<comment type="caution">
    <text evidence="2">The sequence shown here is derived from an EMBL/GenBank/DDBJ whole genome shotgun (WGS) entry which is preliminary data.</text>
</comment>